<feature type="transmembrane region" description="Helical" evidence="6">
    <location>
        <begin position="538"/>
        <end position="554"/>
    </location>
</feature>
<gene>
    <name evidence="8" type="ORF">UCRPC4_g01823</name>
</gene>
<proteinExistence type="predicted"/>
<dbReference type="InterPro" id="IPR024738">
    <property type="entry name" value="Hfi1/Tada1"/>
</dbReference>
<feature type="compositionally biased region" description="Acidic residues" evidence="5">
    <location>
        <begin position="1219"/>
        <end position="1235"/>
    </location>
</feature>
<dbReference type="GO" id="GO:0070461">
    <property type="term" value="C:SAGA-type complex"/>
    <property type="evidence" value="ECO:0007669"/>
    <property type="project" value="InterPro"/>
</dbReference>
<feature type="transmembrane region" description="Helical" evidence="6">
    <location>
        <begin position="483"/>
        <end position="500"/>
    </location>
</feature>
<protein>
    <submittedName>
        <fullName evidence="8">Putative actin cortical patch component</fullName>
    </submittedName>
</protein>
<evidence type="ECO:0000259" key="7">
    <source>
        <dbReference type="Pfam" id="PF13515"/>
    </source>
</evidence>
<feature type="compositionally biased region" description="Acidic residues" evidence="5">
    <location>
        <begin position="1259"/>
        <end position="1268"/>
    </location>
</feature>
<evidence type="ECO:0000256" key="4">
    <source>
        <dbReference type="ARBA" id="ARBA00023136"/>
    </source>
</evidence>
<dbReference type="InterPro" id="IPR049453">
    <property type="entry name" value="Memb_transporter_dom"/>
</dbReference>
<feature type="transmembrane region" description="Helical" evidence="6">
    <location>
        <begin position="624"/>
        <end position="647"/>
    </location>
</feature>
<dbReference type="Proteomes" id="UP000053317">
    <property type="component" value="Unassembled WGS sequence"/>
</dbReference>
<feature type="transmembrane region" description="Helical" evidence="6">
    <location>
        <begin position="43"/>
        <end position="60"/>
    </location>
</feature>
<feature type="transmembrane region" description="Helical" evidence="6">
    <location>
        <begin position="15"/>
        <end position="36"/>
    </location>
</feature>
<reference evidence="8 9" key="2">
    <citation type="submission" date="2015-05" db="EMBL/GenBank/DDBJ databases">
        <authorList>
            <person name="Morales-Cruz A."/>
            <person name="Amrine K.C."/>
            <person name="Cantu D."/>
        </authorList>
    </citation>
    <scope>NUCLEOTIDE SEQUENCE [LARGE SCALE GENOMIC DNA]</scope>
    <source>
        <strain evidence="8">UCRPC4</strain>
    </source>
</reference>
<keyword evidence="3 6" id="KW-1133">Transmembrane helix</keyword>
<keyword evidence="4 6" id="KW-0472">Membrane</keyword>
<evidence type="ECO:0000256" key="1">
    <source>
        <dbReference type="ARBA" id="ARBA00004141"/>
    </source>
</evidence>
<reference evidence="8 9" key="1">
    <citation type="submission" date="2015-05" db="EMBL/GenBank/DDBJ databases">
        <title>Distinctive expansion of gene families associated with plant cell wall degradation and secondary metabolism in the genomes of grapevine trunk pathogens.</title>
        <authorList>
            <person name="Lawrence D.P."/>
            <person name="Travadon R."/>
            <person name="Rolshausen P.E."/>
            <person name="Baumgartner K."/>
        </authorList>
    </citation>
    <scope>NUCLEOTIDE SEQUENCE [LARGE SCALE GENOMIC DNA]</scope>
    <source>
        <strain evidence="8">UCRPC4</strain>
    </source>
</reference>
<keyword evidence="2 6" id="KW-0812">Transmembrane</keyword>
<comment type="caution">
    <text evidence="8">The sequence shown here is derived from an EMBL/GenBank/DDBJ whole genome shotgun (WGS) entry which is preliminary data.</text>
</comment>
<feature type="region of interest" description="Disordered" evidence="5">
    <location>
        <begin position="252"/>
        <end position="273"/>
    </location>
</feature>
<feature type="transmembrane region" description="Helical" evidence="6">
    <location>
        <begin position="80"/>
        <end position="100"/>
    </location>
</feature>
<dbReference type="Pfam" id="PF12767">
    <property type="entry name" value="SAGA-Tad1"/>
    <property type="match status" value="1"/>
</dbReference>
<keyword evidence="9" id="KW-1185">Reference proteome</keyword>
<dbReference type="PANTHER" id="PTHR47804:SF1">
    <property type="entry name" value="DUF2421 DOMAIN-CONTAINING PROTEIN"/>
    <property type="match status" value="1"/>
</dbReference>
<evidence type="ECO:0000313" key="8">
    <source>
        <dbReference type="EMBL" id="KKY25559.1"/>
    </source>
</evidence>
<sequence length="1292" mass="144867">MAVTAFFADTAHQIVVGHVLVLIIFCGGGLGAIGWYKQRKGDNLVNVACSLASLASITVLTKEGSIQAGDISFAKISQVLKMLLMGIVSTMAVSFLIFPISARKKLRLSMVEATDALGEMLALIASSFLSGFEDELEQEPFKETLGRHKKAYAKLGQNLKEAKLEQYVTGREFQYHIEAKLVYCLQRITHTLGGLRSAAAMQFALIEQTPEWKYLSQRSQTGLSSLENSFDSSLVSKRRSPSRRPLSLIVETPEDEPDMQHLHGEPQSHNSGFRSPSDIFTLFIAQLGPSMSSLAFTLKEILDELPYTAAPTFKINVNPKFRTSLDRAITLYKESRKEAIKLVYTEKIGDRERPMEVEADYEEVAASCGHFSYSLLEVAEQVKEYLDILDELQLEVTERPNGRTWNWLKFWRQAPSARAKVANDPEYAKLIDHANELSVQISLPEPQTDLPIREKQHLPRKKDKINHRIWKALSVFRRDDIRFAIKVGIGAALYALPAYLDQTRPFYAHWRGEWGLLSYMLVCSMTIGASNTTGYSRFVGTCIGGICALVIWEISNDNPYALAFFGWLMSLWTAYIIVGKGKGPMGRYIMLTYNLSVLYAYSLSVRDDEDDDDEGGTHPVISEIVLHRVVAVITGCIWGLIITRLVWPISARRKLKDGLSLIWLRMGLIWRRDPLSALLEGEHPNAYMNLREEFELQRFLSRLEKLQDAAKSEFELRGPFPWRHYNKILDSTGRMLDAFHAMNVVILKDLNASKGEAVLLKATIKERQQLCTRISHLFSVLASSMKLEYPLNDALPNIDHTRDRLLATIFRFRKEDENFQCVEEEDFGLLYAYGGLNQHELNEILDPIFTPSDTALASKIESLHNQLICAILSNIGRDMPDDGVAAWVSSNEKPSAAPKPVSGDVAEQRVKTEVKNLPARDRRRIKTAGMKAAESNLDGIPKPGVIDIVEVQTTSGNRLKRSFDEYSREKNIKAPEVTPTSAGGLTKTNWDLEIRKRYTQLLFSETNDLPSEPQTLLSRLQPICYEESLPSGATLPVAELVSIAADTYVKEFLSVIFSRTRSNAPGSTGPASAAMMSTYTAGAGGSIGAVIMTAKYHKQLEKEEELWKKGEIQRSRETGLLPVEAKEMALRRPLGINDFKTAVEVGKGVVVRTPLIEHQIYDSWQEGELEDWRSEQQEYREWLKRKEKEDASAATLRSQNTNSHLSQKHHSQDQNSLDADGDADADADADGDPMDIDSIGINGIPNSNSTKPLRIRQEIEEDEPDDYGGWEGAGYRERNILDSVLGDILGGK</sequence>
<feature type="transmembrane region" description="Helical" evidence="6">
    <location>
        <begin position="560"/>
        <end position="578"/>
    </location>
</feature>
<comment type="subcellular location">
    <subcellularLocation>
        <location evidence="1">Membrane</location>
        <topology evidence="1">Multi-pass membrane protein</topology>
    </subcellularLocation>
</comment>
<feature type="region of interest" description="Disordered" evidence="5">
    <location>
        <begin position="1191"/>
        <end position="1272"/>
    </location>
</feature>
<name>A0A0G2ETN7_PHACM</name>
<dbReference type="EMBL" id="LCWF01000041">
    <property type="protein sequence ID" value="KKY25559.1"/>
    <property type="molecule type" value="Genomic_DNA"/>
</dbReference>
<dbReference type="InterPro" id="IPR052430">
    <property type="entry name" value="IVT-Associated"/>
</dbReference>
<evidence type="ECO:0000256" key="5">
    <source>
        <dbReference type="SAM" id="MobiDB-lite"/>
    </source>
</evidence>
<organism evidence="8 9">
    <name type="scientific">Phaeomoniella chlamydospora</name>
    <name type="common">Phaeoacremonium chlamydosporum</name>
    <dbReference type="NCBI Taxonomy" id="158046"/>
    <lineage>
        <taxon>Eukaryota</taxon>
        <taxon>Fungi</taxon>
        <taxon>Dikarya</taxon>
        <taxon>Ascomycota</taxon>
        <taxon>Pezizomycotina</taxon>
        <taxon>Eurotiomycetes</taxon>
        <taxon>Chaetothyriomycetidae</taxon>
        <taxon>Phaeomoniellales</taxon>
        <taxon>Phaeomoniellaceae</taxon>
        <taxon>Phaeomoniella</taxon>
    </lineage>
</organism>
<feature type="domain" description="Integral membrane bound transporter" evidence="7">
    <location>
        <begin position="507"/>
        <end position="642"/>
    </location>
</feature>
<dbReference type="GO" id="GO:0016020">
    <property type="term" value="C:membrane"/>
    <property type="evidence" value="ECO:0007669"/>
    <property type="project" value="UniProtKB-SubCell"/>
</dbReference>
<evidence type="ECO:0000256" key="2">
    <source>
        <dbReference type="ARBA" id="ARBA00022692"/>
    </source>
</evidence>
<evidence type="ECO:0000256" key="3">
    <source>
        <dbReference type="ARBA" id="ARBA00022989"/>
    </source>
</evidence>
<feature type="compositionally biased region" description="Polar residues" evidence="5">
    <location>
        <begin position="1195"/>
        <end position="1205"/>
    </location>
</feature>
<dbReference type="Pfam" id="PF13515">
    <property type="entry name" value="FUSC_2"/>
    <property type="match status" value="1"/>
</dbReference>
<dbReference type="OrthoDB" id="68611at2759"/>
<evidence type="ECO:0000256" key="6">
    <source>
        <dbReference type="SAM" id="Phobius"/>
    </source>
</evidence>
<evidence type="ECO:0000313" key="9">
    <source>
        <dbReference type="Proteomes" id="UP000053317"/>
    </source>
</evidence>
<dbReference type="PANTHER" id="PTHR47804">
    <property type="entry name" value="60S RIBOSOMAL PROTEIN L19"/>
    <property type="match status" value="1"/>
</dbReference>
<accession>A0A0G2ETN7</accession>
<feature type="transmembrane region" description="Helical" evidence="6">
    <location>
        <begin position="585"/>
        <end position="604"/>
    </location>
</feature>